<evidence type="ECO:0000313" key="1">
    <source>
        <dbReference type="EMBL" id="KAJ9648109.1"/>
    </source>
</evidence>
<evidence type="ECO:0000313" key="2">
    <source>
        <dbReference type="Proteomes" id="UP001172680"/>
    </source>
</evidence>
<reference evidence="1" key="1">
    <citation type="submission" date="2022-10" db="EMBL/GenBank/DDBJ databases">
        <title>Culturing micro-colonial fungi from biological soil crusts in the Mojave desert and describing Neophaeococcomyces mojavensis, and introducing the new genera and species Taxawa tesnikishii.</title>
        <authorList>
            <person name="Kurbessoian T."/>
            <person name="Stajich J.E."/>
        </authorList>
    </citation>
    <scope>NUCLEOTIDE SEQUENCE</scope>
    <source>
        <strain evidence="1">JES_115</strain>
    </source>
</reference>
<dbReference type="Proteomes" id="UP001172680">
    <property type="component" value="Unassembled WGS sequence"/>
</dbReference>
<name>A0ACC2ZKL6_9PEZI</name>
<sequence length="297" mass="34488">MAYRLPTGVVPYYVSSDSDSEPDMAPPQPADRPRSLDLNEVHDEFDYVGWATAFWPDERPGRMEDEAQGTARELDMQDQAVPDLLTEDECLHRILEMFPDIAHDHVRKLYRAKFTYGIEIPDPSTVAAWCNELSLQLSEPAKYPKERERRQELKRKREESNRDDATEFEKENREAVDQSYLNAAQRLLQDEFLQVPVKFIREKLQKHQFLIKAYAVIEAAERNHDTGQQQRSYRKVRARAPRPALTENSATMKNGALARELAAARRRRNNKKRNAKKTPRKLMPSARTKNMPVVTKP</sequence>
<dbReference type="EMBL" id="JAPDRP010000004">
    <property type="protein sequence ID" value="KAJ9648109.1"/>
    <property type="molecule type" value="Genomic_DNA"/>
</dbReference>
<proteinExistence type="predicted"/>
<keyword evidence="2" id="KW-1185">Reference proteome</keyword>
<accession>A0ACC2ZKL6</accession>
<gene>
    <name evidence="1" type="ORF">H2199_001886</name>
</gene>
<comment type="caution">
    <text evidence="1">The sequence shown here is derived from an EMBL/GenBank/DDBJ whole genome shotgun (WGS) entry which is preliminary data.</text>
</comment>
<organism evidence="1 2">
    <name type="scientific">Coniosporium tulheliwenetii</name>
    <dbReference type="NCBI Taxonomy" id="3383036"/>
    <lineage>
        <taxon>Eukaryota</taxon>
        <taxon>Fungi</taxon>
        <taxon>Dikarya</taxon>
        <taxon>Ascomycota</taxon>
        <taxon>Pezizomycotina</taxon>
        <taxon>Dothideomycetes</taxon>
        <taxon>Dothideomycetes incertae sedis</taxon>
        <taxon>Coniosporium</taxon>
    </lineage>
</organism>
<protein>
    <submittedName>
        <fullName evidence="1">Uncharacterized protein</fullName>
    </submittedName>
</protein>